<dbReference type="Pfam" id="PF04316">
    <property type="entry name" value="FlgM"/>
    <property type="match status" value="1"/>
</dbReference>
<gene>
    <name evidence="5" type="primary">flgM</name>
    <name evidence="5" type="ORF">KC222_21045</name>
</gene>
<evidence type="ECO:0000256" key="3">
    <source>
        <dbReference type="SAM" id="MobiDB-lite"/>
    </source>
</evidence>
<evidence type="ECO:0000256" key="1">
    <source>
        <dbReference type="ARBA" id="ARBA00024739"/>
    </source>
</evidence>
<evidence type="ECO:0000313" key="6">
    <source>
        <dbReference type="Proteomes" id="UP000686327"/>
    </source>
</evidence>
<keyword evidence="6" id="KW-1185">Reference proteome</keyword>
<evidence type="ECO:0000313" key="5">
    <source>
        <dbReference type="EMBL" id="MBU4684486.1"/>
    </source>
</evidence>
<evidence type="ECO:0000259" key="4">
    <source>
        <dbReference type="Pfam" id="PF04316"/>
    </source>
</evidence>
<feature type="compositionally biased region" description="Polar residues" evidence="3">
    <location>
        <begin position="14"/>
        <end position="25"/>
    </location>
</feature>
<keyword evidence="5" id="KW-0969">Cilium</keyword>
<dbReference type="InterPro" id="IPR007412">
    <property type="entry name" value="FlgM"/>
</dbReference>
<accession>A0ABS6DMP2</accession>
<evidence type="ECO:0000256" key="2">
    <source>
        <dbReference type="ARBA" id="ARBA00030117"/>
    </source>
</evidence>
<reference evidence="6" key="1">
    <citation type="submission" date="2023-07" db="EMBL/GenBank/DDBJ databases">
        <title>Cedecea davisae an AmpC producer and its therapeutic implications.</title>
        <authorList>
            <person name="Notter J."/>
        </authorList>
    </citation>
    <scope>NUCLEOTIDE SEQUENCE [LARGE SCALE GENOMIC DNA]</scope>
    <source>
        <strain evidence="6">1</strain>
    </source>
</reference>
<name>A0ABS6DMP2_9ENTR</name>
<feature type="domain" description="Anti-sigma-28 factor FlgM C-terminal" evidence="4">
    <location>
        <begin position="44"/>
        <end position="84"/>
    </location>
</feature>
<organism evidence="5 6">
    <name type="scientific">Cedecea davisae</name>
    <dbReference type="NCBI Taxonomy" id="158484"/>
    <lineage>
        <taxon>Bacteria</taxon>
        <taxon>Pseudomonadati</taxon>
        <taxon>Pseudomonadota</taxon>
        <taxon>Gammaproteobacteria</taxon>
        <taxon>Enterobacterales</taxon>
        <taxon>Enterobacteriaceae</taxon>
        <taxon>Cedecea</taxon>
    </lineage>
</organism>
<keyword evidence="5" id="KW-0966">Cell projection</keyword>
<dbReference type="NCBIfam" id="TIGR03824">
    <property type="entry name" value="FlgM_jcvi"/>
    <property type="match status" value="1"/>
</dbReference>
<sequence length="90" mass="9698">MKVNPTQYSLAVATLNTGATSQTQPKADEGNSVEKTRPVDPVLGEAQNQIGAMPEVDMARVAAMKEAISAGKISINLDELTDAMQKYYQR</sequence>
<protein>
    <recommendedName>
        <fullName evidence="2">Anti-sigma-28 factor</fullName>
    </recommendedName>
</protein>
<dbReference type="EMBL" id="JAGRYU010000035">
    <property type="protein sequence ID" value="MBU4684486.1"/>
    <property type="molecule type" value="Genomic_DNA"/>
</dbReference>
<feature type="region of interest" description="Disordered" evidence="3">
    <location>
        <begin position="14"/>
        <end position="38"/>
    </location>
</feature>
<dbReference type="InterPro" id="IPR031316">
    <property type="entry name" value="FlgM_C"/>
</dbReference>
<proteinExistence type="predicted"/>
<dbReference type="Proteomes" id="UP000686327">
    <property type="component" value="Unassembled WGS sequence"/>
</dbReference>
<comment type="caution">
    <text evidence="5">The sequence shown here is derived from an EMBL/GenBank/DDBJ whole genome shotgun (WGS) entry which is preliminary data.</text>
</comment>
<dbReference type="RefSeq" id="WP_216377192.1">
    <property type="nucleotide sequence ID" value="NZ_JAGRYT010000038.1"/>
</dbReference>
<keyword evidence="5" id="KW-0282">Flagellum</keyword>
<feature type="compositionally biased region" description="Basic and acidic residues" evidence="3">
    <location>
        <begin position="26"/>
        <end position="38"/>
    </location>
</feature>
<comment type="function">
    <text evidence="1">Responsible for the coupling of flagellin expression to flagellar assembly by preventing expression of the flagellin genes when a component of the middle class of proteins is defective. It negatively regulates flagellar genes by inhibiting the activity of FliA by directly binding to FliA.</text>
</comment>